<keyword evidence="8" id="KW-1185">Reference proteome</keyword>
<dbReference type="EMBL" id="AP028947">
    <property type="protein sequence ID" value="BET27501.1"/>
    <property type="molecule type" value="Genomic_DNA"/>
</dbReference>
<dbReference type="PROSITE" id="PS00079">
    <property type="entry name" value="MULTICOPPER_OXIDASE1"/>
    <property type="match status" value="1"/>
</dbReference>
<dbReference type="Gene3D" id="2.60.40.420">
    <property type="entry name" value="Cupredoxins - blue copper proteins"/>
    <property type="match status" value="1"/>
</dbReference>
<dbReference type="InterPro" id="IPR050845">
    <property type="entry name" value="Cu-binding_ET"/>
</dbReference>
<dbReference type="Pfam" id="PF00127">
    <property type="entry name" value="Copper-bind"/>
    <property type="match status" value="1"/>
</dbReference>
<dbReference type="InterPro" id="IPR000923">
    <property type="entry name" value="BlueCu_1"/>
</dbReference>
<dbReference type="PANTHER" id="PTHR38439">
    <property type="entry name" value="AURACYANIN-B"/>
    <property type="match status" value="1"/>
</dbReference>
<dbReference type="CDD" id="cd04211">
    <property type="entry name" value="Cupredoxin_like_2"/>
    <property type="match status" value="1"/>
</dbReference>
<organism evidence="7 8">
    <name type="scientific">Limnobacter thiooxidans</name>
    <dbReference type="NCBI Taxonomy" id="131080"/>
    <lineage>
        <taxon>Bacteria</taxon>
        <taxon>Pseudomonadati</taxon>
        <taxon>Pseudomonadota</taxon>
        <taxon>Betaproteobacteria</taxon>
        <taxon>Burkholderiales</taxon>
        <taxon>Burkholderiaceae</taxon>
        <taxon>Limnobacter</taxon>
    </lineage>
</organism>
<dbReference type="PANTHER" id="PTHR38439:SF3">
    <property type="entry name" value="COPPER-RESISTANT CUPROPROTEIN COPI"/>
    <property type="match status" value="1"/>
</dbReference>
<feature type="signal peptide" evidence="5">
    <location>
        <begin position="1"/>
        <end position="24"/>
    </location>
</feature>
<reference evidence="7 8" key="1">
    <citation type="submission" date="2023-10" db="EMBL/GenBank/DDBJ databases">
        <title>Complete Genome Sequence of Limnobacter thiooxidans CS-K2T, Isolated from freshwater lake sediments in Bavaria, Germany.</title>
        <authorList>
            <person name="Naruki M."/>
            <person name="Watanabe A."/>
            <person name="Warashina T."/>
            <person name="Morita T."/>
            <person name="Arakawa K."/>
        </authorList>
    </citation>
    <scope>NUCLEOTIDE SEQUENCE [LARGE SCALE GENOMIC DNA]</scope>
    <source>
        <strain evidence="7 8">CS-K2</strain>
    </source>
</reference>
<dbReference type="GO" id="GO:0005507">
    <property type="term" value="F:copper ion binding"/>
    <property type="evidence" value="ECO:0007669"/>
    <property type="project" value="InterPro"/>
</dbReference>
<evidence type="ECO:0000256" key="4">
    <source>
        <dbReference type="ARBA" id="ARBA00023008"/>
    </source>
</evidence>
<keyword evidence="2" id="KW-0479">Metal-binding</keyword>
<dbReference type="AlphaFoldDB" id="A0AA86JI14"/>
<evidence type="ECO:0000313" key="8">
    <source>
        <dbReference type="Proteomes" id="UP001329151"/>
    </source>
</evidence>
<evidence type="ECO:0000313" key="7">
    <source>
        <dbReference type="EMBL" id="BET27501.1"/>
    </source>
</evidence>
<keyword evidence="3" id="KW-0574">Periplasm</keyword>
<evidence type="ECO:0000256" key="2">
    <source>
        <dbReference type="ARBA" id="ARBA00022723"/>
    </source>
</evidence>
<evidence type="ECO:0000256" key="5">
    <source>
        <dbReference type="SAM" id="SignalP"/>
    </source>
</evidence>
<dbReference type="Proteomes" id="UP001329151">
    <property type="component" value="Chromosome"/>
</dbReference>
<dbReference type="SUPFAM" id="SSF49503">
    <property type="entry name" value="Cupredoxins"/>
    <property type="match status" value="1"/>
</dbReference>
<gene>
    <name evidence="7" type="ORF">RGQ30_30020</name>
</gene>
<comment type="subcellular location">
    <subcellularLocation>
        <location evidence="1">Periplasm</location>
    </subcellularLocation>
</comment>
<accession>A0AA86JI14</accession>
<feature type="domain" description="Blue (type 1) copper" evidence="6">
    <location>
        <begin position="56"/>
        <end position="161"/>
    </location>
</feature>
<evidence type="ECO:0000259" key="6">
    <source>
        <dbReference type="Pfam" id="PF00127"/>
    </source>
</evidence>
<dbReference type="InterPro" id="IPR008972">
    <property type="entry name" value="Cupredoxin"/>
</dbReference>
<dbReference type="RefSeq" id="WP_130557428.1">
    <property type="nucleotide sequence ID" value="NZ_AP028947.1"/>
</dbReference>
<evidence type="ECO:0000256" key="3">
    <source>
        <dbReference type="ARBA" id="ARBA00022764"/>
    </source>
</evidence>
<name>A0AA86JI14_9BURK</name>
<keyword evidence="5" id="KW-0732">Signal</keyword>
<feature type="chain" id="PRO_5046253379" evidence="5">
    <location>
        <begin position="25"/>
        <end position="164"/>
    </location>
</feature>
<protein>
    <submittedName>
        <fullName evidence="7">Cupredoxin family protein</fullName>
    </submittedName>
</protein>
<sequence>MLKFSGIVLACVALMGYMGNIAFAHGEKKGNTAPVVKEQTAWGIAGHASKVVRTIDVSMGDDMRFKPGRMEVREGETIRFVVRNTGALLHEFVIGTPAENARHAELMLKFPGMEHDEPYMAHVAPGKAGEIVWLFNKAGEFEFACLMAGHFQAGMVGTITVTAK</sequence>
<dbReference type="GO" id="GO:0009055">
    <property type="term" value="F:electron transfer activity"/>
    <property type="evidence" value="ECO:0007669"/>
    <property type="project" value="InterPro"/>
</dbReference>
<evidence type="ECO:0000256" key="1">
    <source>
        <dbReference type="ARBA" id="ARBA00004418"/>
    </source>
</evidence>
<dbReference type="InterPro" id="IPR033138">
    <property type="entry name" value="Cu_oxidase_CS"/>
</dbReference>
<proteinExistence type="predicted"/>
<dbReference type="GO" id="GO:0042597">
    <property type="term" value="C:periplasmic space"/>
    <property type="evidence" value="ECO:0007669"/>
    <property type="project" value="UniProtKB-SubCell"/>
</dbReference>
<keyword evidence="4" id="KW-0186">Copper</keyword>
<dbReference type="KEGG" id="lto:RGQ30_30020"/>